<dbReference type="SUPFAM" id="SSF53955">
    <property type="entry name" value="Lysozyme-like"/>
    <property type="match status" value="1"/>
</dbReference>
<evidence type="ECO:0000256" key="2">
    <source>
        <dbReference type="ARBA" id="ARBA00022519"/>
    </source>
</evidence>
<feature type="domain" description="Glycosyl transferase family 51" evidence="12">
    <location>
        <begin position="68"/>
        <end position="232"/>
    </location>
</feature>
<keyword evidence="14" id="KW-1185">Reference proteome</keyword>
<dbReference type="Proteomes" id="UP001595556">
    <property type="component" value="Unassembled WGS sequence"/>
</dbReference>
<keyword evidence="6 11" id="KW-0133">Cell shape</keyword>
<evidence type="ECO:0000259" key="12">
    <source>
        <dbReference type="Pfam" id="PF00912"/>
    </source>
</evidence>
<dbReference type="EMBL" id="JBHRTI010000010">
    <property type="protein sequence ID" value="MFC3148892.1"/>
    <property type="molecule type" value="Genomic_DNA"/>
</dbReference>
<keyword evidence="8 11" id="KW-1133">Transmembrane helix</keyword>
<keyword evidence="3 11" id="KW-0328">Glycosyltransferase</keyword>
<dbReference type="PANTHER" id="PTHR30400:SF0">
    <property type="entry name" value="BIOSYNTHETIC PEPTIDOGLYCAN TRANSGLYCOSYLASE"/>
    <property type="match status" value="1"/>
</dbReference>
<reference evidence="14" key="1">
    <citation type="journal article" date="2019" name="Int. J. Syst. Evol. Microbiol.">
        <title>The Global Catalogue of Microorganisms (GCM) 10K type strain sequencing project: providing services to taxonomists for standard genome sequencing and annotation.</title>
        <authorList>
            <consortium name="The Broad Institute Genomics Platform"/>
            <consortium name="The Broad Institute Genome Sequencing Center for Infectious Disease"/>
            <person name="Wu L."/>
            <person name="Ma J."/>
        </authorList>
    </citation>
    <scope>NUCLEOTIDE SEQUENCE [LARGE SCALE GENOMIC DNA]</scope>
    <source>
        <strain evidence="14">KCTC 52168</strain>
    </source>
</reference>
<keyword evidence="2 11" id="KW-0997">Cell inner membrane</keyword>
<comment type="caution">
    <text evidence="13">The sequence shown here is derived from an EMBL/GenBank/DDBJ whole genome shotgun (WGS) entry which is preliminary data.</text>
</comment>
<dbReference type="Pfam" id="PF00912">
    <property type="entry name" value="Transgly"/>
    <property type="match status" value="1"/>
</dbReference>
<accession>A0ABV7H5E2</accession>
<dbReference type="PANTHER" id="PTHR30400">
    <property type="entry name" value="MONOFUNCTIONAL BIOSYNTHETIC PEPTIDOGLYCAN TRANSGLYCOSYLASE"/>
    <property type="match status" value="1"/>
</dbReference>
<dbReference type="EC" id="2.4.99.28" evidence="11"/>
<comment type="subcellular location">
    <subcellularLocation>
        <location evidence="11">Cell inner membrane</location>
        <topology evidence="11">Single-pass membrane protein</topology>
    </subcellularLocation>
</comment>
<evidence type="ECO:0000313" key="14">
    <source>
        <dbReference type="Proteomes" id="UP001595556"/>
    </source>
</evidence>
<evidence type="ECO:0000256" key="6">
    <source>
        <dbReference type="ARBA" id="ARBA00022960"/>
    </source>
</evidence>
<dbReference type="InterPro" id="IPR001264">
    <property type="entry name" value="Glyco_trans_51"/>
</dbReference>
<evidence type="ECO:0000313" key="13">
    <source>
        <dbReference type="EMBL" id="MFC3148892.1"/>
    </source>
</evidence>
<comment type="catalytic activity">
    <reaction evidence="11">
        <text>[GlcNAc-(1-&gt;4)-Mur2Ac(oyl-L-Ala-gamma-D-Glu-L-Lys-D-Ala-D-Ala)](n)-di-trans,octa-cis-undecaprenyl diphosphate + beta-D-GlcNAc-(1-&gt;4)-Mur2Ac(oyl-L-Ala-gamma-D-Glu-L-Lys-D-Ala-D-Ala)-di-trans,octa-cis-undecaprenyl diphosphate = [GlcNAc-(1-&gt;4)-Mur2Ac(oyl-L-Ala-gamma-D-Glu-L-Lys-D-Ala-D-Ala)](n+1)-di-trans,octa-cis-undecaprenyl diphosphate + di-trans,octa-cis-undecaprenyl diphosphate + H(+)</text>
        <dbReference type="Rhea" id="RHEA:23708"/>
        <dbReference type="Rhea" id="RHEA-COMP:9602"/>
        <dbReference type="Rhea" id="RHEA-COMP:9603"/>
        <dbReference type="ChEBI" id="CHEBI:15378"/>
        <dbReference type="ChEBI" id="CHEBI:58405"/>
        <dbReference type="ChEBI" id="CHEBI:60033"/>
        <dbReference type="ChEBI" id="CHEBI:78435"/>
        <dbReference type="EC" id="2.4.99.28"/>
    </reaction>
</comment>
<keyword evidence="4 11" id="KW-0808">Transferase</keyword>
<keyword evidence="5 11" id="KW-0812">Transmembrane</keyword>
<evidence type="ECO:0000256" key="8">
    <source>
        <dbReference type="ARBA" id="ARBA00022989"/>
    </source>
</evidence>
<dbReference type="NCBIfam" id="TIGR02070">
    <property type="entry name" value="mono_pep_trsgly"/>
    <property type="match status" value="1"/>
</dbReference>
<keyword evidence="7 11" id="KW-0573">Peptidoglycan synthesis</keyword>
<keyword evidence="10 11" id="KW-0961">Cell wall biogenesis/degradation</keyword>
<evidence type="ECO:0000256" key="9">
    <source>
        <dbReference type="ARBA" id="ARBA00023136"/>
    </source>
</evidence>
<gene>
    <name evidence="11 13" type="primary">mtgA</name>
    <name evidence="13" type="ORF">ACFOEN_14790</name>
</gene>
<evidence type="ECO:0000256" key="5">
    <source>
        <dbReference type="ARBA" id="ARBA00022692"/>
    </source>
</evidence>
<evidence type="ECO:0000256" key="4">
    <source>
        <dbReference type="ARBA" id="ARBA00022679"/>
    </source>
</evidence>
<evidence type="ECO:0000256" key="3">
    <source>
        <dbReference type="ARBA" id="ARBA00022676"/>
    </source>
</evidence>
<comment type="function">
    <text evidence="11">Peptidoglycan polymerase that catalyzes glycan chain elongation from lipid-linked precursors.</text>
</comment>
<keyword evidence="9 11" id="KW-0472">Membrane</keyword>
<dbReference type="HAMAP" id="MF_00766">
    <property type="entry name" value="PGT_MtgA"/>
    <property type="match status" value="1"/>
</dbReference>
<dbReference type="Gene3D" id="1.10.3810.10">
    <property type="entry name" value="Biosynthetic peptidoglycan transglycosylase-like"/>
    <property type="match status" value="1"/>
</dbReference>
<evidence type="ECO:0000256" key="1">
    <source>
        <dbReference type="ARBA" id="ARBA00022475"/>
    </source>
</evidence>
<feature type="transmembrane region" description="Helical" evidence="11">
    <location>
        <begin position="18"/>
        <end position="43"/>
    </location>
</feature>
<dbReference type="InterPro" id="IPR036950">
    <property type="entry name" value="PBP_transglycosylase"/>
</dbReference>
<comment type="similarity">
    <text evidence="11">Belongs to the glycosyltransferase 51 family.</text>
</comment>
<dbReference type="InterPro" id="IPR011812">
    <property type="entry name" value="Pep_trsgly"/>
</dbReference>
<proteinExistence type="inferred from homology"/>
<sequence>MARGGVLARSARALRRGVVLLIGAAVLMAVMWHLWVLACLVWWKWMPVESTAFMRREAAALREKDPKAELKHRWVDFERISPHLGRAVIAAEDASFPDHEGVDWEAIEKAYEKNSRKGKVVAGGSTITMQLAKNLFLSPDRSYIRKAEEVIITYMMEAVLDKRRILEIYLNSVEWGVGVFGAEAAARHHYGISAAQLNSWQAARLAAMLPRPKFYDRNRGSGFLARRAAAIQRFMGDVELP</sequence>
<dbReference type="RefSeq" id="WP_377305237.1">
    <property type="nucleotide sequence ID" value="NZ_CP180191.1"/>
</dbReference>
<evidence type="ECO:0000256" key="10">
    <source>
        <dbReference type="ARBA" id="ARBA00023316"/>
    </source>
</evidence>
<keyword evidence="1 11" id="KW-1003">Cell membrane</keyword>
<evidence type="ECO:0000256" key="11">
    <source>
        <dbReference type="HAMAP-Rule" id="MF_00766"/>
    </source>
</evidence>
<organism evidence="13 14">
    <name type="scientific">Piscinibacterium candidicorallinum</name>
    <dbReference type="NCBI Taxonomy" id="1793872"/>
    <lineage>
        <taxon>Bacteria</taxon>
        <taxon>Pseudomonadati</taxon>
        <taxon>Pseudomonadota</taxon>
        <taxon>Betaproteobacteria</taxon>
        <taxon>Burkholderiales</taxon>
        <taxon>Piscinibacterium</taxon>
    </lineage>
</organism>
<comment type="pathway">
    <text evidence="11">Cell wall biogenesis; peptidoglycan biosynthesis.</text>
</comment>
<dbReference type="InterPro" id="IPR023346">
    <property type="entry name" value="Lysozyme-like_dom_sf"/>
</dbReference>
<protein>
    <recommendedName>
        <fullName evidence="11">Biosynthetic peptidoglycan transglycosylase</fullName>
        <ecNumber evidence="11">2.4.99.28</ecNumber>
    </recommendedName>
    <alternativeName>
        <fullName evidence="11">Glycan polymerase</fullName>
    </alternativeName>
    <alternativeName>
        <fullName evidence="11">Peptidoglycan glycosyltransferase MtgA</fullName>
        <shortName evidence="11">PGT</shortName>
    </alternativeName>
</protein>
<name>A0ABV7H5E2_9BURK</name>
<evidence type="ECO:0000256" key="7">
    <source>
        <dbReference type="ARBA" id="ARBA00022984"/>
    </source>
</evidence>